<name>A7I8W7_METB6</name>
<dbReference type="KEGG" id="mbn:Mboo_1661"/>
<accession>A7I8W7</accession>
<organism evidence="1 2">
    <name type="scientific">Methanoregula boonei (strain DSM 21154 / JCM 14090 / 6A8)</name>
    <dbReference type="NCBI Taxonomy" id="456442"/>
    <lineage>
        <taxon>Archaea</taxon>
        <taxon>Methanobacteriati</taxon>
        <taxon>Methanobacteriota</taxon>
        <taxon>Stenosarchaea group</taxon>
        <taxon>Methanomicrobia</taxon>
        <taxon>Methanomicrobiales</taxon>
        <taxon>Methanoregulaceae</taxon>
        <taxon>Methanoregula</taxon>
    </lineage>
</organism>
<sequence length="121" mass="12921">MVSMDLPTAVNSFQFGERAKSELIVVSQLCVALTGFPDTQKSGGKKMLLLLMEQVRTEVAFAEKSTGLADFGKAVNAINEAISLVEGDRPEQATEKLAQAISATTTPAQNAWQVLSLHGLL</sequence>
<dbReference type="HOGENOM" id="CLU_165233_0_0_2"/>
<evidence type="ECO:0000313" key="2">
    <source>
        <dbReference type="Proteomes" id="UP000002408"/>
    </source>
</evidence>
<keyword evidence="2" id="KW-1185">Reference proteome</keyword>
<dbReference type="AlphaFoldDB" id="A7I8W7"/>
<dbReference type="Proteomes" id="UP000002408">
    <property type="component" value="Chromosome"/>
</dbReference>
<proteinExistence type="predicted"/>
<dbReference type="EMBL" id="CP000780">
    <property type="protein sequence ID" value="ABS56178.1"/>
    <property type="molecule type" value="Genomic_DNA"/>
</dbReference>
<gene>
    <name evidence="1" type="ordered locus">Mboo_1661</name>
</gene>
<dbReference type="STRING" id="456442.Mboo_1661"/>
<dbReference type="eggNOG" id="arCOG05291">
    <property type="taxonomic scope" value="Archaea"/>
</dbReference>
<evidence type="ECO:0000313" key="1">
    <source>
        <dbReference type="EMBL" id="ABS56178.1"/>
    </source>
</evidence>
<reference evidence="2" key="1">
    <citation type="journal article" date="2015" name="Microbiology">
        <title>Genome of Methanoregula boonei 6A8 reveals adaptations to oligotrophic peatland environments.</title>
        <authorList>
            <person name="Braeuer S."/>
            <person name="Cadillo-Quiroz H."/>
            <person name="Kyrpides N."/>
            <person name="Woyke T."/>
            <person name="Goodwin L."/>
            <person name="Detter C."/>
            <person name="Podell S."/>
            <person name="Yavitt J.B."/>
            <person name="Zinder S.H."/>
        </authorList>
    </citation>
    <scope>NUCLEOTIDE SEQUENCE [LARGE SCALE GENOMIC DNA]</scope>
    <source>
        <strain evidence="2">DSM 21154 / JCM 14090 / 6A8</strain>
    </source>
</reference>
<protein>
    <submittedName>
        <fullName evidence="1">Uncharacterized protein</fullName>
    </submittedName>
</protein>